<name>A0A3M7P3I8_BRAPC</name>
<protein>
    <submittedName>
        <fullName evidence="1">Uncharacterized protein</fullName>
    </submittedName>
</protein>
<organism evidence="1 2">
    <name type="scientific">Brachionus plicatilis</name>
    <name type="common">Marine rotifer</name>
    <name type="synonym">Brachionus muelleri</name>
    <dbReference type="NCBI Taxonomy" id="10195"/>
    <lineage>
        <taxon>Eukaryota</taxon>
        <taxon>Metazoa</taxon>
        <taxon>Spiralia</taxon>
        <taxon>Gnathifera</taxon>
        <taxon>Rotifera</taxon>
        <taxon>Eurotatoria</taxon>
        <taxon>Monogononta</taxon>
        <taxon>Pseudotrocha</taxon>
        <taxon>Ploima</taxon>
        <taxon>Brachionidae</taxon>
        <taxon>Brachionus</taxon>
    </lineage>
</organism>
<keyword evidence="2" id="KW-1185">Reference proteome</keyword>
<dbReference type="AlphaFoldDB" id="A0A3M7P3I8"/>
<evidence type="ECO:0000313" key="1">
    <source>
        <dbReference type="EMBL" id="RMZ93671.1"/>
    </source>
</evidence>
<sequence>MTFSAVQAFRIHCKKIHNASFKMVLAVRLGPVNQQASVLVFHDEKFKFVKKKFMGSLFFVSLKVLLKLSILTDTQICMPACYYLILPRIIQLKLLGNFNHWNTYLKPTKIYSKVKRLVCFLKAVRLNKKIKNFYFNVLNFLDIVFALINRKNKRSSQKTESYVLKRRV</sequence>
<dbReference type="Proteomes" id="UP000276133">
    <property type="component" value="Unassembled WGS sequence"/>
</dbReference>
<proteinExistence type="predicted"/>
<comment type="caution">
    <text evidence="1">The sequence shown here is derived from an EMBL/GenBank/DDBJ whole genome shotgun (WGS) entry which is preliminary data.</text>
</comment>
<reference evidence="1 2" key="1">
    <citation type="journal article" date="2018" name="Sci. Rep.">
        <title>Genomic signatures of local adaptation to the degree of environmental predictability in rotifers.</title>
        <authorList>
            <person name="Franch-Gras L."/>
            <person name="Hahn C."/>
            <person name="Garcia-Roger E.M."/>
            <person name="Carmona M.J."/>
            <person name="Serra M."/>
            <person name="Gomez A."/>
        </authorList>
    </citation>
    <scope>NUCLEOTIDE SEQUENCE [LARGE SCALE GENOMIC DNA]</scope>
    <source>
        <strain evidence="1">HYR1</strain>
    </source>
</reference>
<dbReference type="EMBL" id="REGN01013634">
    <property type="protein sequence ID" value="RMZ93671.1"/>
    <property type="molecule type" value="Genomic_DNA"/>
</dbReference>
<evidence type="ECO:0000313" key="2">
    <source>
        <dbReference type="Proteomes" id="UP000276133"/>
    </source>
</evidence>
<accession>A0A3M7P3I8</accession>
<gene>
    <name evidence="1" type="ORF">BpHYR1_032731</name>
</gene>